<keyword evidence="2" id="KW-0175">Coiled coil</keyword>
<dbReference type="STRING" id="1140003.OMY_00863"/>
<gene>
    <name evidence="4" type="ORF">I573_01815</name>
</gene>
<dbReference type="Proteomes" id="UP000015961">
    <property type="component" value="Unassembled WGS sequence"/>
</dbReference>
<evidence type="ECO:0000256" key="1">
    <source>
        <dbReference type="ARBA" id="ARBA00022729"/>
    </source>
</evidence>
<keyword evidence="1" id="KW-0732">Signal</keyword>
<name>S0NS12_9ENTE</name>
<organism evidence="4 5">
    <name type="scientific">Enterococcus sulfureus ATCC 49903</name>
    <dbReference type="NCBI Taxonomy" id="1140003"/>
    <lineage>
        <taxon>Bacteria</taxon>
        <taxon>Bacillati</taxon>
        <taxon>Bacillota</taxon>
        <taxon>Bacilli</taxon>
        <taxon>Lactobacillales</taxon>
        <taxon>Enterococcaceae</taxon>
        <taxon>Enterococcus</taxon>
    </lineage>
</organism>
<feature type="domain" description="Extracellular matrix-binding protein ebh GA module" evidence="3">
    <location>
        <begin position="829"/>
        <end position="886"/>
    </location>
</feature>
<keyword evidence="5" id="KW-1185">Reference proteome</keyword>
<feature type="domain" description="Extracellular matrix-binding protein ebh GA module" evidence="3">
    <location>
        <begin position="555"/>
        <end position="606"/>
    </location>
</feature>
<dbReference type="InterPro" id="IPR002988">
    <property type="entry name" value="GA_module"/>
</dbReference>
<dbReference type="Pfam" id="PF18885">
    <property type="entry name" value="DUF5648"/>
    <property type="match status" value="1"/>
</dbReference>
<dbReference type="InterPro" id="IPR022263">
    <property type="entry name" value="KxYKxGKxW"/>
</dbReference>
<dbReference type="NCBIfam" id="TIGR03715">
    <property type="entry name" value="KxYKxGKxW"/>
    <property type="match status" value="1"/>
</dbReference>
<dbReference type="SMART" id="SM00844">
    <property type="entry name" value="GA"/>
    <property type="match status" value="5"/>
</dbReference>
<evidence type="ECO:0000313" key="5">
    <source>
        <dbReference type="Proteomes" id="UP000015961"/>
    </source>
</evidence>
<dbReference type="Gene3D" id="1.20.5.420">
    <property type="entry name" value="Immunoglobulin FC, subunit C"/>
    <property type="match status" value="5"/>
</dbReference>
<dbReference type="Gene3D" id="1.10.8.40">
    <property type="entry name" value="Albumin-binding domain"/>
    <property type="match status" value="1"/>
</dbReference>
<dbReference type="OrthoDB" id="2171096at2"/>
<dbReference type="eggNOG" id="COG3757">
    <property type="taxonomic scope" value="Bacteria"/>
</dbReference>
<dbReference type="Pfam" id="PF01468">
    <property type="entry name" value="GA"/>
    <property type="match status" value="7"/>
</dbReference>
<dbReference type="InterPro" id="IPR043708">
    <property type="entry name" value="DUF5648"/>
</dbReference>
<feature type="coiled-coil region" evidence="2">
    <location>
        <begin position="368"/>
        <end position="402"/>
    </location>
</feature>
<dbReference type="SUPFAM" id="SSF46997">
    <property type="entry name" value="Bacterial immunoglobulin/albumin-binding domains"/>
    <property type="match status" value="1"/>
</dbReference>
<dbReference type="PATRIC" id="fig|1140003.3.peg.819"/>
<feature type="domain" description="Extracellular matrix-binding protein ebh GA module" evidence="3">
    <location>
        <begin position="438"/>
        <end position="495"/>
    </location>
</feature>
<evidence type="ECO:0000256" key="2">
    <source>
        <dbReference type="SAM" id="Coils"/>
    </source>
</evidence>
<accession>S0NS12</accession>
<dbReference type="InterPro" id="IPR009063">
    <property type="entry name" value="Ig/albumin-bd_sf"/>
</dbReference>
<feature type="domain" description="Extracellular matrix-binding protein ebh GA module" evidence="3">
    <location>
        <begin position="670"/>
        <end position="727"/>
    </location>
</feature>
<protein>
    <recommendedName>
        <fullName evidence="3">Extracellular matrix-binding protein ebh GA module domain-containing protein</fullName>
    </recommendedName>
</protein>
<reference evidence="4 5" key="1">
    <citation type="submission" date="2013-03" db="EMBL/GenBank/DDBJ databases">
        <title>The Genome Sequence of Enterococcus sulfureus ATCC_49903 (PacBio/Illumina hybrid assembly).</title>
        <authorList>
            <consortium name="The Broad Institute Genomics Platform"/>
            <consortium name="The Broad Institute Genome Sequencing Center for Infectious Disease"/>
            <person name="Earl A."/>
            <person name="Russ C."/>
            <person name="Gilmore M."/>
            <person name="Surin D."/>
            <person name="Walker B."/>
            <person name="Young S."/>
            <person name="Zeng Q."/>
            <person name="Gargeya S."/>
            <person name="Fitzgerald M."/>
            <person name="Haas B."/>
            <person name="Abouelleil A."/>
            <person name="Allen A.W."/>
            <person name="Alvarado L."/>
            <person name="Arachchi H.M."/>
            <person name="Berlin A.M."/>
            <person name="Chapman S.B."/>
            <person name="Gainer-Dewar J."/>
            <person name="Goldberg J."/>
            <person name="Griggs A."/>
            <person name="Gujja S."/>
            <person name="Hansen M."/>
            <person name="Howarth C."/>
            <person name="Imamovic A."/>
            <person name="Ireland A."/>
            <person name="Larimer J."/>
            <person name="McCowan C."/>
            <person name="Murphy C."/>
            <person name="Pearson M."/>
            <person name="Poon T.W."/>
            <person name="Priest M."/>
            <person name="Roberts A."/>
            <person name="Saif S."/>
            <person name="Shea T."/>
            <person name="Sisk P."/>
            <person name="Sykes S."/>
            <person name="Wortman J."/>
            <person name="Nusbaum C."/>
            <person name="Birren B."/>
        </authorList>
    </citation>
    <scope>NUCLEOTIDE SEQUENCE [LARGE SCALE GENOMIC DNA]</scope>
    <source>
        <strain evidence="4 5">ATCC 49903</strain>
    </source>
</reference>
<evidence type="ECO:0000313" key="4">
    <source>
        <dbReference type="EMBL" id="EOT84089.1"/>
    </source>
</evidence>
<evidence type="ECO:0000259" key="3">
    <source>
        <dbReference type="SMART" id="SM00844"/>
    </source>
</evidence>
<dbReference type="RefSeq" id="WP_016185316.1">
    <property type="nucleotide sequence ID" value="NZ_ASWO01000005.1"/>
</dbReference>
<dbReference type="AlphaFoldDB" id="S0NS12"/>
<comment type="caution">
    <text evidence="4">The sequence shown here is derived from an EMBL/GenBank/DDBJ whole genome shotgun (WGS) entry which is preliminary data.</text>
</comment>
<dbReference type="InterPro" id="IPR020840">
    <property type="entry name" value="Extracell_matrix-bd_GA"/>
</dbReference>
<dbReference type="Pfam" id="PF19258">
    <property type="entry name" value="KxYKxGKxW_sig"/>
    <property type="match status" value="1"/>
</dbReference>
<sequence>MKKNKNVRQDNLSAVNTGSKRVYKMYKAKKNWVVAPVLLATVLGTIGTAPISVLAQTTDATTTVAVVKTLEAAKEDSLKKLDSLVESMTATQMDTAKKAINAATSNEAVYNALKTNGYNVVVNNAVVNFESTTVANANKELAKLTNISTDSYMNNNMTSVQTVKNAQQTFVNETTVTDTTDNFKTTQAKFNTVLAAQNEVVAQNTKNAQTMNAQNANVATKKQAAVATVNGLTYLSQTRKDAYNAQINAVIASDAGWATTIDNLTNQAIQEDVTAAKAVVEAKLASADGQLLSTEKQAQFTASLNQATTTAQVQKIDAEVTKAIAEAKAAHDKAQFEQNKKALIGAINNDTTITDTKVKTDLIAKANSATTQAELDKVNAEYQAAINNAINEKKDIEQVRAEGLATVKALPNITELSRGNYIYAIENASSKSAINTYVAQAQAENNAALATARTAAIAEVNGYTHLSAAEKTAFTNAINKEMTVTGVQAQAKAAKDKDAANYLATTKAEAVKTVNKLEYLDNTEMYVNQINAATSVDAVNSIVDTAAAENLKMGLETTDLNQAKKVGLATVDTYMYLTPSEKEAAVKEINAAKSVDGVKKVLANAETTNAANKQAADAAKVLADAKAAAMKTINGLSSLTEAQKADYNSKVAAADTQAKIDKVVSDAQAADAKIKAEAQALKEAKEMTIANVTKLPYLTNQQKTDYVAQILAANSMKQVEEISLAAKQQNLSQTTNPKEYYANAVDIINNELTALNAEQQKGYVQELGTATSPKSIESMKATVAKATAQNAKQFDEQLIKEIDKMIAAGNLEVAKENADLLKVEANKTAYTAKIDAAIALRTAKEEARNELTQAAYLTPAEKKAFVKQINDAKTMDELNKVKEAYTAKAPATAVPLYRAYNKNNGEHLYTASKAEYDHVVSLGWTAEGTAWNAASKGKPVYRLYNPNSGEHFYTTNETEYNQVASHGWNKEGVVFYSAEDKAVNVYRVFNPNAKDAGSHLYTVHSDEVNGLVKLGWKAEGIAFFGMK</sequence>
<feature type="domain" description="Extracellular matrix-binding protein ebh GA module" evidence="3">
    <location>
        <begin position="609"/>
        <end position="668"/>
    </location>
</feature>
<dbReference type="EMBL" id="ASWO01000005">
    <property type="protein sequence ID" value="EOT84089.1"/>
    <property type="molecule type" value="Genomic_DNA"/>
</dbReference>
<proteinExistence type="predicted"/>